<dbReference type="Proteomes" id="UP001437256">
    <property type="component" value="Unassembled WGS sequence"/>
</dbReference>
<feature type="compositionally biased region" description="Basic and acidic residues" evidence="1">
    <location>
        <begin position="47"/>
        <end position="56"/>
    </location>
</feature>
<evidence type="ECO:0000256" key="1">
    <source>
        <dbReference type="SAM" id="MobiDB-lite"/>
    </source>
</evidence>
<sequence>MALVEVRDPEHELGTKPMHDETEVQDTDPAPMDPKSAKGGVFPHATDVNKDKDRLNPDPGAGGQTPLDGTKTDHPTGNEDAAKKPSSSQDPALDKAWEVVMKEVTSLDDGLVGGWKEDIDTLLVFAGLFSAVVTAFTIESYQWLQEAPEDTTIALLKQISQQMNGTSAPEPDEFTITSSVVAINVLWFLSLIIALVDALFALLCKQWLREHRRHTHTRTPSEALALRWLRTQGLEKWHVPTILASLPMLLELALFLFLAGLLELLRTRHPVPFGVATIIVAFAALFYFGTTIIPTVDIIRQARQVIPDLWMARNYPRNYNSQFFASLITEIPPMEYTCPYKSPQSWVAFQSLTMISRIPGLLRRAAWFLRRRGYIAQSTYDRLFPISFGGLTPTSAFREIISSLSNWSSVDLELLQRSDIDLAPPFYELNAFRWLVAELRDSPRMIPHLQKILSTIPLQLVMPAVLDQWFFLPERKWTVKDIETALGPNLIPFGIENHLAFAKRRFLTEGRETLLFNRLLHWNHVSMNDRDKGTDSGRDSPGLFPVPFRSADANTSYGPELWRIYAEIAHDLAASDDYWVTLVEDLAPYIIASSPDDDLHHVPATATSRLVKQAGGCEFLSKIHSTILKRKLFEKKLFTKDKVMKWMEAMDIVRRVHGFSEDHFQTTPGYFPLPLTKLKKTLNNLSPTKSPDNDFRYLDRLGRGWGDADEWSKWELVEILSEHINNYPESNVESSHSPSQSTISPLVMSPAGLKLITFVHNCLVEEVGIYRFVLIYVFHGTDRWRGVIERVKVAHPELPPDHFQNIFHGVDLPVPDEHSLQQEVGVKAQAGNSGASPSEVPNTEEVDHEDGTNVRSNSAVEPSPKSDIGEFDQRGPLVDGDTKERESVIARQPVVTCATASDSSAVKGEKVVGGPDADKNV</sequence>
<proteinExistence type="predicted"/>
<feature type="compositionally biased region" description="Basic and acidic residues" evidence="1">
    <location>
        <begin position="70"/>
        <end position="83"/>
    </location>
</feature>
<gene>
    <name evidence="4" type="ORF">AAF712_010215</name>
</gene>
<evidence type="ECO:0000256" key="2">
    <source>
        <dbReference type="SAM" id="Phobius"/>
    </source>
</evidence>
<accession>A0ABR2ZPF3</accession>
<keyword evidence="5" id="KW-1185">Reference proteome</keyword>
<comment type="caution">
    <text evidence="4">The sequence shown here is derived from an EMBL/GenBank/DDBJ whole genome shotgun (WGS) entry which is preliminary data.</text>
</comment>
<feature type="compositionally biased region" description="Polar residues" evidence="1">
    <location>
        <begin position="830"/>
        <end position="841"/>
    </location>
</feature>
<name>A0ABR2ZPF3_9AGAR</name>
<evidence type="ECO:0000313" key="5">
    <source>
        <dbReference type="Proteomes" id="UP001437256"/>
    </source>
</evidence>
<feature type="compositionally biased region" description="Basic and acidic residues" evidence="1">
    <location>
        <begin position="1"/>
        <end position="22"/>
    </location>
</feature>
<feature type="region of interest" description="Disordered" evidence="1">
    <location>
        <begin position="828"/>
        <end position="921"/>
    </location>
</feature>
<evidence type="ECO:0000313" key="4">
    <source>
        <dbReference type="EMBL" id="KAL0062894.1"/>
    </source>
</evidence>
<feature type="transmembrane region" description="Helical" evidence="2">
    <location>
        <begin position="273"/>
        <end position="293"/>
    </location>
</feature>
<protein>
    <recommendedName>
        <fullName evidence="3">DUF6535 domain-containing protein</fullName>
    </recommendedName>
</protein>
<feature type="transmembrane region" description="Helical" evidence="2">
    <location>
        <begin position="237"/>
        <end position="261"/>
    </location>
</feature>
<keyword evidence="2" id="KW-1133">Transmembrane helix</keyword>
<keyword evidence="2" id="KW-0812">Transmembrane</keyword>
<feature type="domain" description="DUF6535" evidence="3">
    <location>
        <begin position="97"/>
        <end position="266"/>
    </location>
</feature>
<feature type="transmembrane region" description="Helical" evidence="2">
    <location>
        <begin position="185"/>
        <end position="204"/>
    </location>
</feature>
<dbReference type="EMBL" id="JBBXMP010000093">
    <property type="protein sequence ID" value="KAL0062894.1"/>
    <property type="molecule type" value="Genomic_DNA"/>
</dbReference>
<dbReference type="Pfam" id="PF20153">
    <property type="entry name" value="DUF6535"/>
    <property type="match status" value="1"/>
</dbReference>
<feature type="region of interest" description="Disordered" evidence="1">
    <location>
        <begin position="1"/>
        <end position="92"/>
    </location>
</feature>
<keyword evidence="2" id="KW-0472">Membrane</keyword>
<evidence type="ECO:0000259" key="3">
    <source>
        <dbReference type="Pfam" id="PF20153"/>
    </source>
</evidence>
<reference evidence="4 5" key="1">
    <citation type="submission" date="2024-05" db="EMBL/GenBank/DDBJ databases">
        <title>A draft genome resource for the thread blight pathogen Marasmius tenuissimus strain MS-2.</title>
        <authorList>
            <person name="Yulfo-Soto G.E."/>
            <person name="Baruah I.K."/>
            <person name="Amoako-Attah I."/>
            <person name="Bukari Y."/>
            <person name="Meinhardt L.W."/>
            <person name="Bailey B.A."/>
            <person name="Cohen S.P."/>
        </authorList>
    </citation>
    <scope>NUCLEOTIDE SEQUENCE [LARGE SCALE GENOMIC DNA]</scope>
    <source>
        <strain evidence="4 5">MS-2</strain>
    </source>
</reference>
<dbReference type="InterPro" id="IPR045338">
    <property type="entry name" value="DUF6535"/>
</dbReference>
<organism evidence="4 5">
    <name type="scientific">Marasmius tenuissimus</name>
    <dbReference type="NCBI Taxonomy" id="585030"/>
    <lineage>
        <taxon>Eukaryota</taxon>
        <taxon>Fungi</taxon>
        <taxon>Dikarya</taxon>
        <taxon>Basidiomycota</taxon>
        <taxon>Agaricomycotina</taxon>
        <taxon>Agaricomycetes</taxon>
        <taxon>Agaricomycetidae</taxon>
        <taxon>Agaricales</taxon>
        <taxon>Marasmiineae</taxon>
        <taxon>Marasmiaceae</taxon>
        <taxon>Marasmius</taxon>
    </lineage>
</organism>